<keyword evidence="1" id="KW-0472">Membrane</keyword>
<feature type="domain" description="DUF4350" evidence="2">
    <location>
        <begin position="45"/>
        <end position="219"/>
    </location>
</feature>
<evidence type="ECO:0000313" key="3">
    <source>
        <dbReference type="EMBL" id="TYT26804.1"/>
    </source>
</evidence>
<dbReference type="EMBL" id="VTFT01000001">
    <property type="protein sequence ID" value="TYT26804.1"/>
    <property type="molecule type" value="Genomic_DNA"/>
</dbReference>
<sequence>MNGRVPRAALGLLGLLCLGVLVAWWLHHFERVERTVPLPPAGEAAYNPLYALRRALQADGIAVESRQRLDLAAHAPGAHDTVLLFGDPRTLAAREVEMLLAWVDSGGHLIVSTPRGRRLSAPRPSDLLPRLGLALLPGAGGCEAFQVPGQERHVEFCGGTRFTLRGIDPMLSWGDFADGFVFARQAYGAGRVDVLASLDFLENDKLAEAPHAALARQLLDPNYGRGSIHLVYAADVPPLWRLLLEHAWMAWAPLLLALLAWLWMRVQRIGPAMPPPAQARRSLLEHVQASGEHLRRYGRASLLHAAMRDAFLDRLRRRDPYAAALDGVARAEAIAARTGMPAPDIEHALRSPRPRDGNDFRLRVARLIEMRRRL</sequence>
<comment type="caution">
    <text evidence="3">The sequence shown here is derived from an EMBL/GenBank/DDBJ whole genome shotgun (WGS) entry which is preliminary data.</text>
</comment>
<dbReference type="Proteomes" id="UP000324973">
    <property type="component" value="Unassembled WGS sequence"/>
</dbReference>
<feature type="transmembrane region" description="Helical" evidence="1">
    <location>
        <begin position="247"/>
        <end position="264"/>
    </location>
</feature>
<evidence type="ECO:0000313" key="4">
    <source>
        <dbReference type="Proteomes" id="UP000324973"/>
    </source>
</evidence>
<gene>
    <name evidence="3" type="ORF">FZO89_11325</name>
</gene>
<proteinExistence type="predicted"/>
<dbReference type="InterPro" id="IPR025646">
    <property type="entry name" value="DUF4350"/>
</dbReference>
<reference evidence="3 4" key="1">
    <citation type="submission" date="2019-08" db="EMBL/GenBank/DDBJ databases">
        <title>Luteimonas viscosus sp. nov., isolated from soil of a sunflower field.</title>
        <authorList>
            <person name="Jianli Z."/>
            <person name="Ying Z."/>
        </authorList>
    </citation>
    <scope>NUCLEOTIDE SEQUENCE [LARGE SCALE GENOMIC DNA]</scope>
    <source>
        <strain evidence="3 4">XBU10</strain>
    </source>
</reference>
<dbReference type="AlphaFoldDB" id="A0A5D4XRV6"/>
<evidence type="ECO:0000256" key="1">
    <source>
        <dbReference type="SAM" id="Phobius"/>
    </source>
</evidence>
<dbReference type="Pfam" id="PF14258">
    <property type="entry name" value="DUF4350"/>
    <property type="match status" value="1"/>
</dbReference>
<dbReference type="OrthoDB" id="6638317at2"/>
<protein>
    <submittedName>
        <fullName evidence="3">DUF4350 domain-containing protein</fullName>
    </submittedName>
</protein>
<keyword evidence="1" id="KW-1133">Transmembrane helix</keyword>
<evidence type="ECO:0000259" key="2">
    <source>
        <dbReference type="Pfam" id="PF14258"/>
    </source>
</evidence>
<accession>A0A5D4XRV6</accession>
<name>A0A5D4XRV6_9GAMM</name>
<keyword evidence="4" id="KW-1185">Reference proteome</keyword>
<keyword evidence="1" id="KW-0812">Transmembrane</keyword>
<organism evidence="3 4">
    <name type="scientific">Luteimonas viscosa</name>
    <dbReference type="NCBI Taxonomy" id="1132694"/>
    <lineage>
        <taxon>Bacteria</taxon>
        <taxon>Pseudomonadati</taxon>
        <taxon>Pseudomonadota</taxon>
        <taxon>Gammaproteobacteria</taxon>
        <taxon>Lysobacterales</taxon>
        <taxon>Lysobacteraceae</taxon>
        <taxon>Luteimonas</taxon>
    </lineage>
</organism>